<proteinExistence type="predicted"/>
<dbReference type="WBParaSite" id="HPLM_0000058601-mRNA-1">
    <property type="protein sequence ID" value="HPLM_0000058601-mRNA-1"/>
    <property type="gene ID" value="HPLM_0000058601"/>
</dbReference>
<name>A0A0N4VTG9_HAEPC</name>
<reference evidence="2" key="1">
    <citation type="submission" date="2017-02" db="UniProtKB">
        <authorList>
            <consortium name="WormBaseParasite"/>
        </authorList>
    </citation>
    <scope>IDENTIFICATION</scope>
</reference>
<evidence type="ECO:0000256" key="1">
    <source>
        <dbReference type="SAM" id="MobiDB-lite"/>
    </source>
</evidence>
<feature type="compositionally biased region" description="Polar residues" evidence="1">
    <location>
        <begin position="39"/>
        <end position="53"/>
    </location>
</feature>
<evidence type="ECO:0000313" key="2">
    <source>
        <dbReference type="WBParaSite" id="HPLM_0000058601-mRNA-1"/>
    </source>
</evidence>
<feature type="region of interest" description="Disordered" evidence="1">
    <location>
        <begin position="28"/>
        <end position="53"/>
    </location>
</feature>
<organism evidence="2">
    <name type="scientific">Haemonchus placei</name>
    <name type="common">Barber's pole worm</name>
    <dbReference type="NCBI Taxonomy" id="6290"/>
    <lineage>
        <taxon>Eukaryota</taxon>
        <taxon>Metazoa</taxon>
        <taxon>Ecdysozoa</taxon>
        <taxon>Nematoda</taxon>
        <taxon>Chromadorea</taxon>
        <taxon>Rhabditida</taxon>
        <taxon>Rhabditina</taxon>
        <taxon>Rhabditomorpha</taxon>
        <taxon>Strongyloidea</taxon>
        <taxon>Trichostrongylidae</taxon>
        <taxon>Haemonchus</taxon>
    </lineage>
</organism>
<accession>A0A0N4VTG9</accession>
<protein>
    <submittedName>
        <fullName evidence="2">Ovule protein</fullName>
    </submittedName>
</protein>
<dbReference type="AlphaFoldDB" id="A0A0N4VTG9"/>
<sequence length="53" mass="6158">LQTHREPDCERKRKEKYRVVCRLSESMSAMGKGRRRTVKSTTVCRLTESSSAK</sequence>